<name>A0ABW5YMG6_9FLAO</name>
<feature type="transmembrane region" description="Helical" evidence="1">
    <location>
        <begin position="89"/>
        <end position="110"/>
    </location>
</feature>
<dbReference type="Proteomes" id="UP001597534">
    <property type="component" value="Unassembled WGS sequence"/>
</dbReference>
<feature type="transmembrane region" description="Helical" evidence="1">
    <location>
        <begin position="155"/>
        <end position="174"/>
    </location>
</feature>
<feature type="transmembrane region" description="Helical" evidence="1">
    <location>
        <begin position="125"/>
        <end position="143"/>
    </location>
</feature>
<evidence type="ECO:0008006" key="4">
    <source>
        <dbReference type="Google" id="ProtNLM"/>
    </source>
</evidence>
<keyword evidence="1" id="KW-0812">Transmembrane</keyword>
<accession>A0ABW5YMG6</accession>
<dbReference type="EMBL" id="JBHUPC010000013">
    <property type="protein sequence ID" value="MFD2892261.1"/>
    <property type="molecule type" value="Genomic_DNA"/>
</dbReference>
<keyword evidence="1" id="KW-1133">Transmembrane helix</keyword>
<protein>
    <recommendedName>
        <fullName evidence="4">DUF1129 family protein</fullName>
    </recommendedName>
</protein>
<keyword evidence="3" id="KW-1185">Reference proteome</keyword>
<comment type="caution">
    <text evidence="2">The sequence shown here is derived from an EMBL/GenBank/DDBJ whole genome shotgun (WGS) entry which is preliminary data.</text>
</comment>
<organism evidence="2 3">
    <name type="scientific">Flavobacterium chuncheonense</name>
    <dbReference type="NCBI Taxonomy" id="2026653"/>
    <lineage>
        <taxon>Bacteria</taxon>
        <taxon>Pseudomonadati</taxon>
        <taxon>Bacteroidota</taxon>
        <taxon>Flavobacteriia</taxon>
        <taxon>Flavobacteriales</taxon>
        <taxon>Flavobacteriaceae</taxon>
        <taxon>Flavobacterium</taxon>
    </lineage>
</organism>
<evidence type="ECO:0000313" key="2">
    <source>
        <dbReference type="EMBL" id="MFD2892261.1"/>
    </source>
</evidence>
<evidence type="ECO:0000256" key="1">
    <source>
        <dbReference type="SAM" id="Phobius"/>
    </source>
</evidence>
<reference evidence="3" key="1">
    <citation type="journal article" date="2019" name="Int. J. Syst. Evol. Microbiol.">
        <title>The Global Catalogue of Microorganisms (GCM) 10K type strain sequencing project: providing services to taxonomists for standard genome sequencing and annotation.</title>
        <authorList>
            <consortium name="The Broad Institute Genomics Platform"/>
            <consortium name="The Broad Institute Genome Sequencing Center for Infectious Disease"/>
            <person name="Wu L."/>
            <person name="Ma J."/>
        </authorList>
    </citation>
    <scope>NUCLEOTIDE SEQUENCE [LARGE SCALE GENOMIC DNA]</scope>
    <source>
        <strain evidence="3">KCTC 22671</strain>
    </source>
</reference>
<proteinExistence type="predicted"/>
<gene>
    <name evidence="2" type="ORF">ACFS5J_09580</name>
</gene>
<sequence>MLLTQDQLHKIDVILDKLGLDFLDFKLEVKDHIACQVESIMESKTITFEEATLEVLRDWEEKLIPTQGWLMSNGRTFPKMVTKKVTKRFLLYNLALFSMIGLSVFIFMSLDKNFIERVFENETFLIFYGLIEALYIVLWGYLHRQNIKTSYSYQFKQIAVLILMEGFMVFGLNVSITNCMAFFTIIGISPFLFFTFYKHQQFIKKYHLV</sequence>
<keyword evidence="1" id="KW-0472">Membrane</keyword>
<evidence type="ECO:0000313" key="3">
    <source>
        <dbReference type="Proteomes" id="UP001597534"/>
    </source>
</evidence>
<feature type="transmembrane region" description="Helical" evidence="1">
    <location>
        <begin position="180"/>
        <end position="197"/>
    </location>
</feature>
<dbReference type="RefSeq" id="WP_379811903.1">
    <property type="nucleotide sequence ID" value="NZ_JBHUPC010000013.1"/>
</dbReference>